<name>A0ABW3NM88_9BACI</name>
<keyword evidence="7" id="KW-1185">Reference proteome</keyword>
<feature type="transmembrane region" description="Helical" evidence="5">
    <location>
        <begin position="196"/>
        <end position="226"/>
    </location>
</feature>
<comment type="similarity">
    <text evidence="5">Belongs to the TatC family.</text>
</comment>
<feature type="transmembrane region" description="Helical" evidence="5">
    <location>
        <begin position="26"/>
        <end position="48"/>
    </location>
</feature>
<keyword evidence="3 5" id="KW-1133">Transmembrane helix</keyword>
<dbReference type="PANTHER" id="PTHR30371:SF4">
    <property type="entry name" value="SEC-INDEPENDENT PROTEIN TRANSLOCASE PROTEIN TATCD"/>
    <property type="match status" value="1"/>
</dbReference>
<comment type="caution">
    <text evidence="6">The sequence shown here is derived from an EMBL/GenBank/DDBJ whole genome shotgun (WGS) entry which is preliminary data.</text>
</comment>
<dbReference type="Pfam" id="PF00902">
    <property type="entry name" value="TatC"/>
    <property type="match status" value="1"/>
</dbReference>
<dbReference type="InterPro" id="IPR002033">
    <property type="entry name" value="TatC"/>
</dbReference>
<feature type="transmembrane region" description="Helical" evidence="5">
    <location>
        <begin position="68"/>
        <end position="95"/>
    </location>
</feature>
<dbReference type="NCBIfam" id="TIGR00945">
    <property type="entry name" value="tatC"/>
    <property type="match status" value="1"/>
</dbReference>
<comment type="subcellular location">
    <subcellularLocation>
        <location evidence="5">Cell membrane</location>
        <topology evidence="5">Multi-pass membrane protein</topology>
    </subcellularLocation>
    <subcellularLocation>
        <location evidence="1">Membrane</location>
        <topology evidence="1">Multi-pass membrane protein</topology>
    </subcellularLocation>
</comment>
<evidence type="ECO:0000313" key="6">
    <source>
        <dbReference type="EMBL" id="MFD1068144.1"/>
    </source>
</evidence>
<reference evidence="7" key="1">
    <citation type="journal article" date="2019" name="Int. J. Syst. Evol. Microbiol.">
        <title>The Global Catalogue of Microorganisms (GCM) 10K type strain sequencing project: providing services to taxonomists for standard genome sequencing and annotation.</title>
        <authorList>
            <consortium name="The Broad Institute Genomics Platform"/>
            <consortium name="The Broad Institute Genome Sequencing Center for Infectious Disease"/>
            <person name="Wu L."/>
            <person name="Ma J."/>
        </authorList>
    </citation>
    <scope>NUCLEOTIDE SEQUENCE [LARGE SCALE GENOMIC DNA]</scope>
    <source>
        <strain evidence="7">CCUG 56608</strain>
    </source>
</reference>
<comment type="function">
    <text evidence="5">Part of the twin-arginine translocation (Tat) system that transports large folded proteins containing a characteristic twin-arginine motif in their signal peptide across membranes.</text>
</comment>
<evidence type="ECO:0000256" key="5">
    <source>
        <dbReference type="HAMAP-Rule" id="MF_00902"/>
    </source>
</evidence>
<gene>
    <name evidence="5 6" type="primary">tatC</name>
    <name evidence="6" type="ORF">ACFQ19_19285</name>
</gene>
<proteinExistence type="inferred from homology"/>
<protein>
    <recommendedName>
        <fullName evidence="5">Sec-independent protein translocase protein TatC</fullName>
    </recommendedName>
</protein>
<dbReference type="InterPro" id="IPR019820">
    <property type="entry name" value="Sec-indep_translocase_CS"/>
</dbReference>
<dbReference type="PRINTS" id="PR01840">
    <property type="entry name" value="TATCFAMILY"/>
</dbReference>
<evidence type="ECO:0000313" key="7">
    <source>
        <dbReference type="Proteomes" id="UP001597041"/>
    </source>
</evidence>
<keyword evidence="4 5" id="KW-0472">Membrane</keyword>
<accession>A0ABW3NM88</accession>
<organism evidence="6 7">
    <name type="scientific">Oceanobacillus locisalsi</name>
    <dbReference type="NCBI Taxonomy" id="546107"/>
    <lineage>
        <taxon>Bacteria</taxon>
        <taxon>Bacillati</taxon>
        <taxon>Bacillota</taxon>
        <taxon>Bacilli</taxon>
        <taxon>Bacillales</taxon>
        <taxon>Bacillaceae</taxon>
        <taxon>Oceanobacillus</taxon>
    </lineage>
</organism>
<dbReference type="PROSITE" id="PS01218">
    <property type="entry name" value="TATC"/>
    <property type="match status" value="1"/>
</dbReference>
<dbReference type="EMBL" id="JBHTKK010000038">
    <property type="protein sequence ID" value="MFD1068144.1"/>
    <property type="molecule type" value="Genomic_DNA"/>
</dbReference>
<evidence type="ECO:0000256" key="3">
    <source>
        <dbReference type="ARBA" id="ARBA00022989"/>
    </source>
</evidence>
<keyword evidence="5" id="KW-0653">Protein transport</keyword>
<evidence type="ECO:0000256" key="1">
    <source>
        <dbReference type="ARBA" id="ARBA00004141"/>
    </source>
</evidence>
<comment type="subunit">
    <text evidence="5">Forms a complex with TatA.</text>
</comment>
<feature type="transmembrane region" description="Helical" evidence="5">
    <location>
        <begin position="107"/>
        <end position="134"/>
    </location>
</feature>
<dbReference type="HAMAP" id="MF_00902">
    <property type="entry name" value="TatC"/>
    <property type="match status" value="1"/>
</dbReference>
<evidence type="ECO:0000256" key="2">
    <source>
        <dbReference type="ARBA" id="ARBA00022692"/>
    </source>
</evidence>
<feature type="transmembrane region" description="Helical" evidence="5">
    <location>
        <begin position="154"/>
        <end position="184"/>
    </location>
</feature>
<keyword evidence="5" id="KW-1003">Cell membrane</keyword>
<keyword evidence="2 5" id="KW-0812">Transmembrane</keyword>
<keyword evidence="5" id="KW-0811">Translocation</keyword>
<dbReference type="Proteomes" id="UP001597041">
    <property type="component" value="Unassembled WGS sequence"/>
</dbReference>
<evidence type="ECO:0000256" key="4">
    <source>
        <dbReference type="ARBA" id="ARBA00023136"/>
    </source>
</evidence>
<dbReference type="PANTHER" id="PTHR30371">
    <property type="entry name" value="SEC-INDEPENDENT PROTEIN TRANSLOCASE PROTEIN TATC"/>
    <property type="match status" value="1"/>
</dbReference>
<keyword evidence="5" id="KW-0813">Transport</keyword>
<dbReference type="RefSeq" id="WP_379594374.1">
    <property type="nucleotide sequence ID" value="NZ_JBHTKK010000038.1"/>
</dbReference>
<comment type="caution">
    <text evidence="5">Lacks conserved residue(s) required for the propagation of feature annotation.</text>
</comment>
<sequence length="253" mass="28960">MSESEQIPEEKEMNVGGHLTELRNRLIVTAIIFVLFFIVGFINVKSIYQFFVNDIDMQLTVISPAEIIWIYFSIAGLLAFAATIPVIVYQLWAFISPALTTKEKRVSLVYIPGSLILFVLGLVFGYMVFIHLIFPFLLSLNDDMFNVMFTVDRYFGFLLKVTIPFAFLFELPVVTMFLTSLGVLTPTFMIKNRKYAYFILIVVGVLITPPDFFLQIVVAVPLIIIYEMSIQLCKVVYRKKQAQHEAFMNEGGE</sequence>